<dbReference type="KEGG" id="tvl:FAZ95_32750"/>
<keyword evidence="3" id="KW-1185">Reference proteome</keyword>
<proteinExistence type="predicted"/>
<protein>
    <recommendedName>
        <fullName evidence="4">Lipoprotein</fullName>
    </recommendedName>
</protein>
<keyword evidence="1" id="KW-0732">Signal</keyword>
<evidence type="ECO:0000313" key="3">
    <source>
        <dbReference type="Proteomes" id="UP000298656"/>
    </source>
</evidence>
<gene>
    <name evidence="2" type="ORF">FAZ95_32750</name>
</gene>
<dbReference type="RefSeq" id="WP_137336548.1">
    <property type="nucleotide sequence ID" value="NZ_CP040078.1"/>
</dbReference>
<accession>A0A4P8J4R6</accession>
<dbReference type="AlphaFoldDB" id="A0A4P8J4R6"/>
<dbReference type="PROSITE" id="PS51257">
    <property type="entry name" value="PROKAR_LIPOPROTEIN"/>
    <property type="match status" value="1"/>
</dbReference>
<dbReference type="OrthoDB" id="9006071at2"/>
<dbReference type="Proteomes" id="UP000298656">
    <property type="component" value="Chromosome 2"/>
</dbReference>
<evidence type="ECO:0000313" key="2">
    <source>
        <dbReference type="EMBL" id="QCP53779.1"/>
    </source>
</evidence>
<feature type="chain" id="PRO_5020772662" description="Lipoprotein" evidence="1">
    <location>
        <begin position="30"/>
        <end position="112"/>
    </location>
</feature>
<sequence>MKRLTIAAAVSIPLLVAGCSLFQSNPDSGEPEIDHVTSRSVNDVVECLTQDAIKHGVSFKSTPIPQGTMLEFGNSNVIKVRDDNGQTSYRFYPGERHISNLWLEGASKTCAP</sequence>
<dbReference type="EMBL" id="CP040078">
    <property type="protein sequence ID" value="QCP53779.1"/>
    <property type="molecule type" value="Genomic_DNA"/>
</dbReference>
<reference evidence="2 3" key="1">
    <citation type="submission" date="2019-05" db="EMBL/GenBank/DDBJ databases">
        <title>Burkholderia sp. DHOD12, isolated from subtropical forest soil.</title>
        <authorList>
            <person name="Gao Z.-H."/>
            <person name="Qiu L.-H."/>
        </authorList>
    </citation>
    <scope>NUCLEOTIDE SEQUENCE [LARGE SCALE GENOMIC DNA]</scope>
    <source>
        <strain evidence="2 3">DHOD12</strain>
    </source>
</reference>
<organism evidence="2 3">
    <name type="scientific">Trinickia violacea</name>
    <dbReference type="NCBI Taxonomy" id="2571746"/>
    <lineage>
        <taxon>Bacteria</taxon>
        <taxon>Pseudomonadati</taxon>
        <taxon>Pseudomonadota</taxon>
        <taxon>Betaproteobacteria</taxon>
        <taxon>Burkholderiales</taxon>
        <taxon>Burkholderiaceae</taxon>
        <taxon>Trinickia</taxon>
    </lineage>
</organism>
<name>A0A4P8J4R6_9BURK</name>
<evidence type="ECO:0008006" key="4">
    <source>
        <dbReference type="Google" id="ProtNLM"/>
    </source>
</evidence>
<evidence type="ECO:0000256" key="1">
    <source>
        <dbReference type="SAM" id="SignalP"/>
    </source>
</evidence>
<feature type="signal peptide" evidence="1">
    <location>
        <begin position="1"/>
        <end position="29"/>
    </location>
</feature>